<feature type="chain" id="PRO_5040131967" evidence="2">
    <location>
        <begin position="24"/>
        <end position="1144"/>
    </location>
</feature>
<accession>A0A9Q4GPA9</accession>
<dbReference type="Pfam" id="PF03797">
    <property type="entry name" value="Autotransporter"/>
    <property type="match status" value="1"/>
</dbReference>
<dbReference type="GO" id="GO:0019867">
    <property type="term" value="C:outer membrane"/>
    <property type="evidence" value="ECO:0007669"/>
    <property type="project" value="InterPro"/>
</dbReference>
<dbReference type="PANTHER" id="PTHR35037">
    <property type="entry name" value="C-TERMINAL REGION OF AIDA-LIKE PROTEIN"/>
    <property type="match status" value="1"/>
</dbReference>
<evidence type="ECO:0000313" key="5">
    <source>
        <dbReference type="Proteomes" id="UP001076655"/>
    </source>
</evidence>
<dbReference type="PANTHER" id="PTHR35037:SF7">
    <property type="entry name" value="AUTOTRANSPORTER"/>
    <property type="match status" value="1"/>
</dbReference>
<evidence type="ECO:0000259" key="3">
    <source>
        <dbReference type="PROSITE" id="PS51208"/>
    </source>
</evidence>
<evidence type="ECO:0000313" key="4">
    <source>
        <dbReference type="EMBL" id="MCY0788099.1"/>
    </source>
</evidence>
<proteinExistence type="predicted"/>
<dbReference type="SMART" id="SM00869">
    <property type="entry name" value="Autotransporter"/>
    <property type="match status" value="1"/>
</dbReference>
<evidence type="ECO:0000256" key="2">
    <source>
        <dbReference type="SAM" id="SignalP"/>
    </source>
</evidence>
<comment type="caution">
    <text evidence="4">The sequence shown here is derived from an EMBL/GenBank/DDBJ whole genome shotgun (WGS) entry which is preliminary data.</text>
</comment>
<feature type="domain" description="Autotransporter" evidence="3">
    <location>
        <begin position="875"/>
        <end position="1144"/>
    </location>
</feature>
<feature type="signal peptide" evidence="2">
    <location>
        <begin position="1"/>
        <end position="23"/>
    </location>
</feature>
<evidence type="ECO:0000256" key="1">
    <source>
        <dbReference type="SAM" id="MobiDB-lite"/>
    </source>
</evidence>
<dbReference type="Proteomes" id="UP001076655">
    <property type="component" value="Unassembled WGS sequence"/>
</dbReference>
<dbReference type="EMBL" id="JAPNMI010000001">
    <property type="protein sequence ID" value="MCY0788099.1"/>
    <property type="molecule type" value="Genomic_DNA"/>
</dbReference>
<dbReference type="AlphaFoldDB" id="A0A9Q4GPA9"/>
<dbReference type="InterPro" id="IPR006315">
    <property type="entry name" value="OM_autotransptr_brl_dom"/>
</dbReference>
<protein>
    <submittedName>
        <fullName evidence="4">Autotransporter outer membrane beta-barrel domain-containing protein</fullName>
    </submittedName>
</protein>
<organism evidence="4 5">
    <name type="scientific">Morganella morganii</name>
    <name type="common">Proteus morganii</name>
    <dbReference type="NCBI Taxonomy" id="582"/>
    <lineage>
        <taxon>Bacteria</taxon>
        <taxon>Pseudomonadati</taxon>
        <taxon>Pseudomonadota</taxon>
        <taxon>Gammaproteobacteria</taxon>
        <taxon>Enterobacterales</taxon>
        <taxon>Morganellaceae</taxon>
        <taxon>Morganella</taxon>
    </lineage>
</organism>
<dbReference type="InterPro" id="IPR051551">
    <property type="entry name" value="Autotransporter_adhesion"/>
</dbReference>
<keyword evidence="2" id="KW-0732">Signal</keyword>
<dbReference type="InterPro" id="IPR036709">
    <property type="entry name" value="Autotransporte_beta_dom_sf"/>
</dbReference>
<name>A0A9Q4GPA9_MORMO</name>
<gene>
    <name evidence="4" type="ORF">N0392_00125</name>
</gene>
<dbReference type="InterPro" id="IPR005546">
    <property type="entry name" value="Autotransporte_beta"/>
</dbReference>
<reference evidence="4" key="1">
    <citation type="submission" date="2022-08" db="EMBL/GenBank/DDBJ databases">
        <authorList>
            <person name="Dale J.L."/>
        </authorList>
    </citation>
    <scope>NUCLEOTIDE SEQUENCE</scope>
    <source>
        <strain evidence="4">2022EL-00758</strain>
    </source>
</reference>
<feature type="region of interest" description="Disordered" evidence="1">
    <location>
        <begin position="346"/>
        <end position="365"/>
    </location>
</feature>
<dbReference type="SUPFAM" id="SSF103515">
    <property type="entry name" value="Autotransporter"/>
    <property type="match status" value="1"/>
</dbReference>
<dbReference type="InterPro" id="IPR012332">
    <property type="entry name" value="Autotransporter_pectin_lyase_C"/>
</dbReference>
<dbReference type="NCBIfam" id="TIGR01414">
    <property type="entry name" value="autotrans_barl"/>
    <property type="match status" value="1"/>
</dbReference>
<sequence length="1144" mass="122370">MTFKLSQITVLVVSALSVSAGMAATDIDIVGNKTSGGTGSYQTEFRGNTHSDSAVEYTGSVQNSPKDSLFVGYESSKETGPYFTYEKDHNGDPTNIRNGVYYQYSHYYSPVSVRDMLIKDSNADINGQADNLDVQGSSVITITGSDAYSRYRGANAENQTDPNLGLPVVGRPGEVNNRQDAITISTSNGTYSDSAKQYLDGKHIGDIKKPDNSNATLAIKGTNVTDDRLEADKGEYLVATGDTFNGNAQQHVGERSLSQGATFNGQSSQYLKGKAGKKAVSLDATFTGDKATGQRAGQTVDDNGLAIDSKFDYADQTINTGGVAKGNTIKDGDQVVKGTAEKNSITNGNQTIGAGGNATTNSIDNTTGTHGLQLVSGTATDNTLKNAGQVIEKEGSAKNNVIDNAGADHGIQVVRGKAIDNTLTNTDQRVEKDGRASVKNDITDGSQLVDGFAENNTITNKAGNRGKQVINGTANNNTLTETDQLVGKNGIAGIKNNITNGSQIVEGFAEYNTITNQADKRGEQVISGTADNNKLTNTNQTVKKGGLAGVKNDITDGNQYVAGTAVNNTINNTDAKKPGEQIVSGTATTNVLNNVSQVIKKGGLATDNTLAGNSHLTVENGGEAKNNTLNGDINMIVEANGKATGKTIFNGKNHLDLYAATTNGAYAEDLALSQTKGKSTVTVYEGTQEHDAVTIGKLNGKAAVNFDHRTNPAGHTQMNINNLGNNDPAQYDNTTLDLTLNSNILNGNSDFINTDNAYGQHYVTIIERDTGKEAVLNRPQSADFAYVKNVAGDSNAVFGMKDADGKILDLMDAGTYIHNIQTRTGAGNDTTWSFTATNRLTPGARAVLALSSAPQLMYNNEVDHLRARLHMLRTSDSVENSLWMQGIGNNTKVDKDQVQYKLKHAGLELGADYQLALNSDSKLVLGGFTGFDKGDVKNEWAGTSDIDSYTFGAYATYLNTNGWYADALLKYNHFDNKLKTTSTNGYDVSSDNYSASVWGMALETGYSFTFSNQTFITPYGQLAYNQMGSKNITLSNEMEAEIKNQRSFTSELGVNAGKDFSFNNGLMFSPYVKAAWNHLYENGNEVEFNRYNTINSDLSGSTGKFGAGFNARYSNMNIFMELQHIAGDAVYSPINGQIGIRYNF</sequence>
<dbReference type="RefSeq" id="WP_267785085.1">
    <property type="nucleotide sequence ID" value="NZ_JAPNMI010000001.1"/>
</dbReference>
<dbReference type="Gene3D" id="2.40.128.130">
    <property type="entry name" value="Autotransporter beta-domain"/>
    <property type="match status" value="1"/>
</dbReference>
<dbReference type="PROSITE" id="PS51208">
    <property type="entry name" value="AUTOTRANSPORTER"/>
    <property type="match status" value="1"/>
</dbReference>
<dbReference type="Gene3D" id="2.160.20.20">
    <property type="match status" value="1"/>
</dbReference>